<dbReference type="PROSITE" id="PS51319">
    <property type="entry name" value="TFIIS_N"/>
    <property type="match status" value="1"/>
</dbReference>
<dbReference type="GO" id="GO:0016973">
    <property type="term" value="P:poly(A)+ mRNA export from nucleus"/>
    <property type="evidence" value="ECO:0007669"/>
    <property type="project" value="TreeGrafter"/>
</dbReference>
<evidence type="ECO:0000313" key="14">
    <source>
        <dbReference type="Proteomes" id="UP001162480"/>
    </source>
</evidence>
<dbReference type="AlphaFoldDB" id="A0AA36F923"/>
<keyword evidence="3" id="KW-0509">mRNA transport</keyword>
<feature type="compositionally biased region" description="Low complexity" evidence="11">
    <location>
        <begin position="116"/>
        <end position="127"/>
    </location>
</feature>
<dbReference type="GO" id="GO:0006397">
    <property type="term" value="P:mRNA processing"/>
    <property type="evidence" value="ECO:0007669"/>
    <property type="project" value="UniProtKB-KW"/>
</dbReference>
<feature type="compositionally biased region" description="Acidic residues" evidence="11">
    <location>
        <begin position="26"/>
        <end position="38"/>
    </location>
</feature>
<accession>A0AA36F923</accession>
<dbReference type="EMBL" id="OX597823">
    <property type="protein sequence ID" value="CAI9728917.1"/>
    <property type="molecule type" value="Genomic_DNA"/>
</dbReference>
<dbReference type="PANTHER" id="PTHR46010">
    <property type="entry name" value="PROTEIN IWS1 HOMOLOG"/>
    <property type="match status" value="1"/>
</dbReference>
<evidence type="ECO:0000313" key="13">
    <source>
        <dbReference type="EMBL" id="CAI9728917.1"/>
    </source>
</evidence>
<evidence type="ECO:0000256" key="2">
    <source>
        <dbReference type="ARBA" id="ARBA00022664"/>
    </source>
</evidence>
<keyword evidence="14" id="KW-1185">Reference proteome</keyword>
<feature type="compositionally biased region" description="Low complexity" evidence="11">
    <location>
        <begin position="265"/>
        <end position="294"/>
    </location>
</feature>
<protein>
    <submittedName>
        <fullName evidence="13">Protein IWS1 homolog</fullName>
    </submittedName>
</protein>
<evidence type="ECO:0000256" key="5">
    <source>
        <dbReference type="ARBA" id="ARBA00023163"/>
    </source>
</evidence>
<keyword evidence="6" id="KW-0508">mRNA splicing</keyword>
<gene>
    <name evidence="13" type="ORF">OCTVUL_1B009864</name>
</gene>
<feature type="compositionally biased region" description="Polar residues" evidence="11">
    <location>
        <begin position="411"/>
        <end position="421"/>
    </location>
</feature>
<evidence type="ECO:0000256" key="7">
    <source>
        <dbReference type="ARBA" id="ARBA00023242"/>
    </source>
</evidence>
<evidence type="ECO:0000256" key="10">
    <source>
        <dbReference type="SAM" id="Coils"/>
    </source>
</evidence>
<dbReference type="PANTHER" id="PTHR46010:SF1">
    <property type="entry name" value="PROTEIN IWS1 HOMOLOG"/>
    <property type="match status" value="1"/>
</dbReference>
<feature type="region of interest" description="Disordered" evidence="11">
    <location>
        <begin position="1"/>
        <end position="557"/>
    </location>
</feature>
<feature type="compositionally biased region" description="Low complexity" evidence="11">
    <location>
        <begin position="324"/>
        <end position="338"/>
    </location>
</feature>
<dbReference type="GO" id="GO:0005634">
    <property type="term" value="C:nucleus"/>
    <property type="evidence" value="ECO:0007669"/>
    <property type="project" value="UniProtKB-SubCell"/>
</dbReference>
<keyword evidence="10" id="KW-0175">Coiled coil</keyword>
<feature type="compositionally biased region" description="Acidic residues" evidence="11">
    <location>
        <begin position="518"/>
        <end position="530"/>
    </location>
</feature>
<feature type="region of interest" description="Disordered" evidence="11">
    <location>
        <begin position="742"/>
        <end position="776"/>
    </location>
</feature>
<feature type="compositionally biased region" description="Basic and acidic residues" evidence="11">
    <location>
        <begin position="506"/>
        <end position="517"/>
    </location>
</feature>
<evidence type="ECO:0000256" key="3">
    <source>
        <dbReference type="ARBA" id="ARBA00022816"/>
    </source>
</evidence>
<feature type="compositionally biased region" description="Acidic residues" evidence="11">
    <location>
        <begin position="88"/>
        <end position="107"/>
    </location>
</feature>
<dbReference type="FunFam" id="1.20.930.10:FF:000001">
    <property type="entry name" value="IWS1, SUPT6H interacting protein"/>
    <property type="match status" value="1"/>
</dbReference>
<evidence type="ECO:0000256" key="1">
    <source>
        <dbReference type="ARBA" id="ARBA00022448"/>
    </source>
</evidence>
<feature type="compositionally biased region" description="Basic and acidic residues" evidence="11">
    <location>
        <begin position="433"/>
        <end position="446"/>
    </location>
</feature>
<keyword evidence="4" id="KW-0805">Transcription regulation</keyword>
<dbReference type="Gene3D" id="1.20.930.10">
    <property type="entry name" value="Conserved domain common to transcription factors TFIIS, elongin A, CRSP70"/>
    <property type="match status" value="1"/>
</dbReference>
<evidence type="ECO:0000256" key="9">
    <source>
        <dbReference type="PROSITE-ProRule" id="PRU00649"/>
    </source>
</evidence>
<name>A0AA36F923_OCTVU</name>
<feature type="compositionally biased region" description="Low complexity" evidence="11">
    <location>
        <begin position="150"/>
        <end position="221"/>
    </location>
</feature>
<keyword evidence="2" id="KW-0507">mRNA processing</keyword>
<keyword evidence="5" id="KW-0804">Transcription</keyword>
<dbReference type="InterPro" id="IPR035441">
    <property type="entry name" value="TFIIS/LEDGF_dom_sf"/>
</dbReference>
<evidence type="ECO:0000259" key="12">
    <source>
        <dbReference type="PROSITE" id="PS51319"/>
    </source>
</evidence>
<feature type="compositionally biased region" description="Basic and acidic residues" evidence="11">
    <location>
        <begin position="764"/>
        <end position="776"/>
    </location>
</feature>
<feature type="compositionally biased region" description="Acidic residues" evidence="11">
    <location>
        <begin position="490"/>
        <end position="504"/>
    </location>
</feature>
<feature type="compositionally biased region" description="Low complexity" evidence="11">
    <location>
        <begin position="228"/>
        <end position="250"/>
    </location>
</feature>
<feature type="compositionally biased region" description="Basic and acidic residues" evidence="11">
    <location>
        <begin position="61"/>
        <end position="70"/>
    </location>
</feature>
<feature type="compositionally biased region" description="Polar residues" evidence="11">
    <location>
        <begin position="7"/>
        <end position="16"/>
    </location>
</feature>
<evidence type="ECO:0000256" key="6">
    <source>
        <dbReference type="ARBA" id="ARBA00023187"/>
    </source>
</evidence>
<comment type="similarity">
    <text evidence="8">Belongs to the IWS1 family.</text>
</comment>
<dbReference type="GO" id="GO:0008380">
    <property type="term" value="P:RNA splicing"/>
    <property type="evidence" value="ECO:0007669"/>
    <property type="project" value="UniProtKB-KW"/>
</dbReference>
<organism evidence="13 14">
    <name type="scientific">Octopus vulgaris</name>
    <name type="common">Common octopus</name>
    <dbReference type="NCBI Taxonomy" id="6645"/>
    <lineage>
        <taxon>Eukaryota</taxon>
        <taxon>Metazoa</taxon>
        <taxon>Spiralia</taxon>
        <taxon>Lophotrochozoa</taxon>
        <taxon>Mollusca</taxon>
        <taxon>Cephalopoda</taxon>
        <taxon>Coleoidea</taxon>
        <taxon>Octopodiformes</taxon>
        <taxon>Octopoda</taxon>
        <taxon>Incirrata</taxon>
        <taxon>Octopodidae</taxon>
        <taxon>Octopus</taxon>
    </lineage>
</organism>
<feature type="domain" description="TFIIS N-terminal" evidence="12">
    <location>
        <begin position="653"/>
        <end position="731"/>
    </location>
</feature>
<feature type="compositionally biased region" description="Polar residues" evidence="11">
    <location>
        <begin position="341"/>
        <end position="354"/>
    </location>
</feature>
<dbReference type="InterPro" id="IPR051037">
    <property type="entry name" value="RNAPII_TF_IWS1"/>
</dbReference>
<proteinExistence type="inferred from homology"/>
<evidence type="ECO:0000256" key="4">
    <source>
        <dbReference type="ARBA" id="ARBA00023015"/>
    </source>
</evidence>
<feature type="coiled-coil region" evidence="10">
    <location>
        <begin position="814"/>
        <end position="841"/>
    </location>
</feature>
<keyword evidence="7 9" id="KW-0539">Nucleus</keyword>
<dbReference type="Pfam" id="PF08711">
    <property type="entry name" value="Med26"/>
    <property type="match status" value="1"/>
</dbReference>
<comment type="subcellular location">
    <subcellularLocation>
        <location evidence="9">Nucleus</location>
    </subcellularLocation>
</comment>
<feature type="compositionally biased region" description="Acidic residues" evidence="11">
    <location>
        <begin position="422"/>
        <end position="432"/>
    </location>
</feature>
<dbReference type="InterPro" id="IPR017923">
    <property type="entry name" value="TFIIS_N"/>
</dbReference>
<dbReference type="Proteomes" id="UP001162480">
    <property type="component" value="Chromosome 10"/>
</dbReference>
<keyword evidence="1" id="KW-0813">Transport</keyword>
<evidence type="ECO:0000256" key="8">
    <source>
        <dbReference type="ARBA" id="ARBA00037992"/>
    </source>
</evidence>
<sequence length="855" mass="95615">MEIDASGDQSGGSTPVQDEPTYSDVENQDIENSDDEEENHTNSLKNCRAADSDEYISDGGEFVREDVQRELEDEEVEREEVERNSDENISDDNEEDDNNNEDDDNNDADAPNHPGSISSANRSRSVSPAHSRSDRSRSTSPQSPIHSPMSVPKSNSNPSRSPSPVNQHSRSPLDSPSQSRSRSGSPASQRSRSDSAQSQRSDSAASHRSSSWSPSRQNESQSVHRSRSGSVASQRSHSSSHRSASGSPASHHSESRSWRSGSAESQRSLSGSRHSASRSPVSHQSQSGSSVSNRSRSRSRRSQSGSPASQHSGGYMSPQRIDSKSSPSHKSQSSPAGSVKSPLSVSNVQNSQPDSPVAPVASPLPLSHVKNKRENLFTDSENSDSESEQIKRRIQGQIQSDSEDEDEKLRSNINRALSTGLESDDDDDDDDGDNKTSHGRTAERVTQKSTKRILSDSEDEPSKAKGSENEDDESDKETGEKLIADIFGSSDEDEEFEGFGEADVEAVPKRKEKKAENEDNDDDDDDDDDDQQKTDLNDDNNEGLPLVSDDENDELVRDSQREDFVSDFDVMLEKKKAERQGNRRRRKDIDIINDNDDLIADMVQKMKVAAEEDRELNQSKKAATKKLKYLPFVYSQLKKTDLHIAFLDCGILSAMTEWLAPLPDRSLPHLSIRENFLRILIEFPPIGTDSLKSSGIGKAVMYLYKHPKETRGNKICAGKLINEWSRPIFNLTSDYSMLSKEDREERDYQQLPKKRRVSDQGGETPRRDIDKALNSEEKALRPGEKGWVYRARVPMPSNKDYVVRPKWNVDENPRKSSKKALTRYEVQMRQFQEKKRRNKTQRAVTISIEGRNMSL</sequence>
<reference evidence="13" key="1">
    <citation type="submission" date="2023-08" db="EMBL/GenBank/DDBJ databases">
        <authorList>
            <person name="Alioto T."/>
            <person name="Alioto T."/>
            <person name="Gomez Garrido J."/>
        </authorList>
    </citation>
    <scope>NUCLEOTIDE SEQUENCE</scope>
</reference>
<evidence type="ECO:0000256" key="11">
    <source>
        <dbReference type="SAM" id="MobiDB-lite"/>
    </source>
</evidence>